<protein>
    <submittedName>
        <fullName evidence="1">Uncharacterized protein</fullName>
    </submittedName>
</protein>
<comment type="caution">
    <text evidence="1">The sequence shown here is derived from an EMBL/GenBank/DDBJ whole genome shotgun (WGS) entry which is preliminary data.</text>
</comment>
<evidence type="ECO:0000313" key="1">
    <source>
        <dbReference type="EMBL" id="TVU07060.1"/>
    </source>
</evidence>
<proteinExistence type="predicted"/>
<dbReference type="Proteomes" id="UP000324897">
    <property type="component" value="Unassembled WGS sequence"/>
</dbReference>
<evidence type="ECO:0000313" key="2">
    <source>
        <dbReference type="Proteomes" id="UP000324897"/>
    </source>
</evidence>
<accession>A0A5J9T6M0</accession>
<dbReference type="AlphaFoldDB" id="A0A5J9T6M0"/>
<sequence>MIGSHLGWLKFQTLEQGHMEEVIEDLAGNKVYKNSGIDTFSAPNKECHKYFRGTTFSATMGSVRRVLNCLTAGL</sequence>
<feature type="non-terminal residue" evidence="1">
    <location>
        <position position="1"/>
    </location>
</feature>
<reference evidence="1 2" key="1">
    <citation type="journal article" date="2019" name="Sci. Rep.">
        <title>A high-quality genome of Eragrostis curvula grass provides insights into Poaceae evolution and supports new strategies to enhance forage quality.</title>
        <authorList>
            <person name="Carballo J."/>
            <person name="Santos B.A.C.M."/>
            <person name="Zappacosta D."/>
            <person name="Garbus I."/>
            <person name="Selva J.P."/>
            <person name="Gallo C.A."/>
            <person name="Diaz A."/>
            <person name="Albertini E."/>
            <person name="Caccamo M."/>
            <person name="Echenique V."/>
        </authorList>
    </citation>
    <scope>NUCLEOTIDE SEQUENCE [LARGE SCALE GENOMIC DNA]</scope>
    <source>
        <strain evidence="2">cv. Victoria</strain>
        <tissue evidence="1">Leaf</tissue>
    </source>
</reference>
<dbReference type="Gramene" id="TVU07060">
    <property type="protein sequence ID" value="TVU07060"/>
    <property type="gene ID" value="EJB05_47100"/>
</dbReference>
<organism evidence="1 2">
    <name type="scientific">Eragrostis curvula</name>
    <name type="common">weeping love grass</name>
    <dbReference type="NCBI Taxonomy" id="38414"/>
    <lineage>
        <taxon>Eukaryota</taxon>
        <taxon>Viridiplantae</taxon>
        <taxon>Streptophyta</taxon>
        <taxon>Embryophyta</taxon>
        <taxon>Tracheophyta</taxon>
        <taxon>Spermatophyta</taxon>
        <taxon>Magnoliopsida</taxon>
        <taxon>Liliopsida</taxon>
        <taxon>Poales</taxon>
        <taxon>Poaceae</taxon>
        <taxon>PACMAD clade</taxon>
        <taxon>Chloridoideae</taxon>
        <taxon>Eragrostideae</taxon>
        <taxon>Eragrostidinae</taxon>
        <taxon>Eragrostis</taxon>
    </lineage>
</organism>
<gene>
    <name evidence="1" type="ORF">EJB05_47100</name>
</gene>
<keyword evidence="2" id="KW-1185">Reference proteome</keyword>
<name>A0A5J9T6M0_9POAL</name>
<dbReference type="EMBL" id="RWGY01000045">
    <property type="protein sequence ID" value="TVU07060.1"/>
    <property type="molecule type" value="Genomic_DNA"/>
</dbReference>